<accession>A0A9Q9I7I5</accession>
<proteinExistence type="predicted"/>
<feature type="transmembrane region" description="Helical" evidence="1">
    <location>
        <begin position="187"/>
        <end position="209"/>
    </location>
</feature>
<keyword evidence="4" id="KW-1185">Reference proteome</keyword>
<dbReference type="InterPro" id="IPR005182">
    <property type="entry name" value="YdbS-like_PH"/>
</dbReference>
<sequence length="333" mass="36043">MTQERPASGTGDEASFDGALRLYRAGAVDQARDRLVEALRAHPGDLALRYALGVCHADLREWAGAQEELAAVLAGQPEHHLAAHRLGIVHQAQEHYAEAAEAFRQALRHRDIADARERLRQCEERLPGPAPVTAPVTADPIEAAAVWSGTVVPAPAETRTLAADIDERNVVGTGVLLRKTHTQARHLAPPAVTVTVAAVILCCGAGDAIAGTTGVTVAVALAAFAVFAWVAVALQAKLNTFDFHERRIDLRRGVLHRSELVIWYYDVFQISLVRTPLTYLTGTASLKVTFYEGTATRSVTIAGIGTPAEVQRLYDQLQPLVVLERRAMKKILI</sequence>
<dbReference type="KEGG" id="daur:Daura_28465"/>
<dbReference type="AlphaFoldDB" id="A0A9Q9I7I5"/>
<dbReference type="Gene3D" id="1.25.40.10">
    <property type="entry name" value="Tetratricopeptide repeat domain"/>
    <property type="match status" value="1"/>
</dbReference>
<name>A0A9Q9I7I5_9ACTN</name>
<reference evidence="3" key="1">
    <citation type="submission" date="2021-04" db="EMBL/GenBank/DDBJ databases">
        <title>Dactylosporangium aurantiacum NRRL B-8018 full assembly.</title>
        <authorList>
            <person name="Hartkoorn R.C."/>
            <person name="Beaudoing E."/>
            <person name="Hot D."/>
        </authorList>
    </citation>
    <scope>NUCLEOTIDE SEQUENCE</scope>
    <source>
        <strain evidence="3">NRRL B-8018</strain>
    </source>
</reference>
<dbReference type="EMBL" id="CP073767">
    <property type="protein sequence ID" value="UWZ50747.1"/>
    <property type="molecule type" value="Genomic_DNA"/>
</dbReference>
<dbReference type="SUPFAM" id="SSF48452">
    <property type="entry name" value="TPR-like"/>
    <property type="match status" value="1"/>
</dbReference>
<evidence type="ECO:0000256" key="1">
    <source>
        <dbReference type="SAM" id="Phobius"/>
    </source>
</evidence>
<feature type="domain" description="YdbS-like PH" evidence="2">
    <location>
        <begin position="241"/>
        <end position="314"/>
    </location>
</feature>
<organism evidence="3 4">
    <name type="scientific">Dactylosporangium aurantiacum</name>
    <dbReference type="NCBI Taxonomy" id="35754"/>
    <lineage>
        <taxon>Bacteria</taxon>
        <taxon>Bacillati</taxon>
        <taxon>Actinomycetota</taxon>
        <taxon>Actinomycetes</taxon>
        <taxon>Micromonosporales</taxon>
        <taxon>Micromonosporaceae</taxon>
        <taxon>Dactylosporangium</taxon>
    </lineage>
</organism>
<dbReference type="Pfam" id="PF14559">
    <property type="entry name" value="TPR_19"/>
    <property type="match status" value="1"/>
</dbReference>
<dbReference type="InterPro" id="IPR011990">
    <property type="entry name" value="TPR-like_helical_dom_sf"/>
</dbReference>
<feature type="transmembrane region" description="Helical" evidence="1">
    <location>
        <begin position="215"/>
        <end position="236"/>
    </location>
</feature>
<protein>
    <submittedName>
        <fullName evidence="3">Tetratricopeptide repeat protein</fullName>
    </submittedName>
</protein>
<keyword evidence="1" id="KW-1133">Transmembrane helix</keyword>
<keyword evidence="1" id="KW-0812">Transmembrane</keyword>
<keyword evidence="1" id="KW-0472">Membrane</keyword>
<dbReference type="Pfam" id="PF03703">
    <property type="entry name" value="bPH_2"/>
    <property type="match status" value="1"/>
</dbReference>
<gene>
    <name evidence="3" type="ORF">Daura_28465</name>
</gene>
<evidence type="ECO:0000313" key="4">
    <source>
        <dbReference type="Proteomes" id="UP001058003"/>
    </source>
</evidence>
<evidence type="ECO:0000313" key="3">
    <source>
        <dbReference type="EMBL" id="UWZ50747.1"/>
    </source>
</evidence>
<evidence type="ECO:0000259" key="2">
    <source>
        <dbReference type="Pfam" id="PF03703"/>
    </source>
</evidence>
<dbReference type="Proteomes" id="UP001058003">
    <property type="component" value="Chromosome"/>
</dbReference>
<dbReference type="RefSeq" id="WP_162189756.1">
    <property type="nucleotide sequence ID" value="NZ_CP073767.1"/>
</dbReference>